<keyword evidence="6" id="KW-0489">Methyltransferase</keyword>
<feature type="transmembrane region" description="Helical" evidence="5">
    <location>
        <begin position="100"/>
        <end position="126"/>
    </location>
</feature>
<feature type="transmembrane region" description="Helical" evidence="5">
    <location>
        <begin position="15"/>
        <end position="39"/>
    </location>
</feature>
<evidence type="ECO:0000256" key="3">
    <source>
        <dbReference type="ARBA" id="ARBA00022989"/>
    </source>
</evidence>
<dbReference type="Proteomes" id="UP000190339">
    <property type="component" value="Unassembled WGS sequence"/>
</dbReference>
<gene>
    <name evidence="6" type="ORF">SAMN05660866_01104</name>
</gene>
<name>A0A1T5ATD1_9FLAO</name>
<accession>A0A1T5ATD1</accession>
<keyword evidence="6" id="KW-0808">Transferase</keyword>
<dbReference type="AlphaFoldDB" id="A0A1T5ATD1"/>
<dbReference type="GO" id="GO:0008168">
    <property type="term" value="F:methyltransferase activity"/>
    <property type="evidence" value="ECO:0007669"/>
    <property type="project" value="UniProtKB-KW"/>
</dbReference>
<evidence type="ECO:0000313" key="7">
    <source>
        <dbReference type="Proteomes" id="UP000190339"/>
    </source>
</evidence>
<keyword evidence="2 5" id="KW-0812">Transmembrane</keyword>
<dbReference type="Gene3D" id="1.20.120.1630">
    <property type="match status" value="1"/>
</dbReference>
<evidence type="ECO:0000256" key="4">
    <source>
        <dbReference type="ARBA" id="ARBA00023136"/>
    </source>
</evidence>
<dbReference type="InterPro" id="IPR007318">
    <property type="entry name" value="Phopholipid_MeTrfase"/>
</dbReference>
<dbReference type="RefSeq" id="WP_079511616.1">
    <property type="nucleotide sequence ID" value="NZ_FUYL01000003.1"/>
</dbReference>
<dbReference type="Pfam" id="PF04191">
    <property type="entry name" value="PEMT"/>
    <property type="match status" value="1"/>
</dbReference>
<evidence type="ECO:0000313" key="6">
    <source>
        <dbReference type="EMBL" id="SKB38059.1"/>
    </source>
</evidence>
<evidence type="ECO:0000256" key="2">
    <source>
        <dbReference type="ARBA" id="ARBA00022692"/>
    </source>
</evidence>
<dbReference type="PANTHER" id="PTHR12714">
    <property type="entry name" value="PROTEIN-S ISOPRENYLCYSTEINE O-METHYLTRANSFERASE"/>
    <property type="match status" value="1"/>
</dbReference>
<comment type="subcellular location">
    <subcellularLocation>
        <location evidence="1">Endomembrane system</location>
        <topology evidence="1">Multi-pass membrane protein</topology>
    </subcellularLocation>
</comment>
<evidence type="ECO:0000256" key="1">
    <source>
        <dbReference type="ARBA" id="ARBA00004127"/>
    </source>
</evidence>
<keyword evidence="3 5" id="KW-1133">Transmembrane helix</keyword>
<protein>
    <submittedName>
        <fullName evidence="6">Protein-S-isoprenylcysteine O-methyltransferase Ste14</fullName>
    </submittedName>
</protein>
<keyword evidence="7" id="KW-1185">Reference proteome</keyword>
<organism evidence="6 7">
    <name type="scientific">Maribacter arcticus</name>
    <dbReference type="NCBI Taxonomy" id="561365"/>
    <lineage>
        <taxon>Bacteria</taxon>
        <taxon>Pseudomonadati</taxon>
        <taxon>Bacteroidota</taxon>
        <taxon>Flavobacteriia</taxon>
        <taxon>Flavobacteriales</taxon>
        <taxon>Flavobacteriaceae</taxon>
        <taxon>Maribacter</taxon>
    </lineage>
</organism>
<sequence>MGDTGIKGFNEKTMILGATLIPVISIIYLIGGSLYEYLVPIKYLEINGLKQFGIVIMLIGCVIGIIAQFQMGDSWRIGIDEKERTELITNKLFRYSRNPIYLGLLISFMGFFFIAPNALSLCCLVLSYPSVEIKIRLEEEYLIQKHGEKFQKYMEKVNRWIKKKRVTTIDRASSLLNVGLSLS</sequence>
<dbReference type="GO" id="GO:0032259">
    <property type="term" value="P:methylation"/>
    <property type="evidence" value="ECO:0007669"/>
    <property type="project" value="UniProtKB-KW"/>
</dbReference>
<dbReference type="OrthoDB" id="9782395at2"/>
<keyword evidence="4 5" id="KW-0472">Membrane</keyword>
<feature type="transmembrane region" description="Helical" evidence="5">
    <location>
        <begin position="51"/>
        <end position="71"/>
    </location>
</feature>
<dbReference type="EMBL" id="FUYL01000003">
    <property type="protein sequence ID" value="SKB38059.1"/>
    <property type="molecule type" value="Genomic_DNA"/>
</dbReference>
<dbReference type="STRING" id="561365.SAMN05660866_01104"/>
<dbReference type="GO" id="GO:0012505">
    <property type="term" value="C:endomembrane system"/>
    <property type="evidence" value="ECO:0007669"/>
    <property type="project" value="UniProtKB-SubCell"/>
</dbReference>
<proteinExistence type="predicted"/>
<dbReference type="PANTHER" id="PTHR12714:SF9">
    <property type="entry name" value="PROTEIN-S-ISOPRENYLCYSTEINE O-METHYLTRANSFERASE"/>
    <property type="match status" value="1"/>
</dbReference>
<reference evidence="7" key="1">
    <citation type="submission" date="2017-02" db="EMBL/GenBank/DDBJ databases">
        <authorList>
            <person name="Varghese N."/>
            <person name="Submissions S."/>
        </authorList>
    </citation>
    <scope>NUCLEOTIDE SEQUENCE [LARGE SCALE GENOMIC DNA]</scope>
    <source>
        <strain evidence="7">DSM 23546</strain>
    </source>
</reference>
<evidence type="ECO:0000256" key="5">
    <source>
        <dbReference type="SAM" id="Phobius"/>
    </source>
</evidence>